<evidence type="ECO:0000256" key="7">
    <source>
        <dbReference type="SAM" id="SignalP"/>
    </source>
</evidence>
<evidence type="ECO:0000256" key="3">
    <source>
        <dbReference type="ARBA" id="ARBA00023136"/>
    </source>
</evidence>
<dbReference type="KEGG" id="mas:Mahau_1333"/>
<organism evidence="8 9">
    <name type="scientific">Mahella australiensis (strain DSM 15567 / CIP 107919 / 50-1 BON)</name>
    <dbReference type="NCBI Taxonomy" id="697281"/>
    <lineage>
        <taxon>Bacteria</taxon>
        <taxon>Bacillati</taxon>
        <taxon>Bacillota</taxon>
        <taxon>Clostridia</taxon>
        <taxon>Thermoanaerobacterales</taxon>
        <taxon>Thermoanaerobacterales Family IV. Incertae Sedis</taxon>
        <taxon>Mahella</taxon>
    </lineage>
</organism>
<evidence type="ECO:0000313" key="9">
    <source>
        <dbReference type="Proteomes" id="UP000008457"/>
    </source>
</evidence>
<keyword evidence="3" id="KW-0472">Membrane</keyword>
<sequence>MSKRFIALLLVLILALSVLIAGCGTDGKEIGSEDTDGQKPSEEGTTPQPEEKKYTIKWVGTSADRSPVEKDTPTEKYLEEKFNVDIEAYSLTDFNNQLAAMIASGDIPDVMFSFEPQNWQPLVDQGALAEVSEDVIRKNAPNAAKLIDETDPRVWAIGKYKGKNWAVPKVVGTEFNTGAVWRKDWLDKLGITKVPETLDEYAQAFDKIVNGDPDGDGKKDTYGCTGQGGHPVRQFDAVFGAYGIMPGQWRVVNDKVIMSTIMPEALQALTLLHDWYQKGYIDPEFITDNPQTAGQKFDAERLGMGWTALDNFHPDAPSGRATLDAWSKRNPDAKFAFGPIPAGPNGDRGDWLWGPRGNFVVFGAPLAQEPDKMAKILQMMDTILSDEELAIRVYWGEKGRTYDFIDAAKGPSGGLKYLPPYDTDPNARAKEGIGYFFQNLYPVYDWALPSITAKYRSQDLYKLNMELANWQEGRDALMRPYLPSAAQYQGNLDKLKTTAYSEFITGQRSLSDWDKFVNEWLDQGGRKLTEEAQQFYEENMKK</sequence>
<evidence type="ECO:0000256" key="5">
    <source>
        <dbReference type="ARBA" id="ARBA00023288"/>
    </source>
</evidence>
<feature type="signal peptide" evidence="7">
    <location>
        <begin position="1"/>
        <end position="20"/>
    </location>
</feature>
<accession>F3ZWT4</accession>
<feature type="compositionally biased region" description="Basic and acidic residues" evidence="6">
    <location>
        <begin position="28"/>
        <end position="42"/>
    </location>
</feature>
<dbReference type="Gene3D" id="3.40.190.10">
    <property type="entry name" value="Periplasmic binding protein-like II"/>
    <property type="match status" value="2"/>
</dbReference>
<dbReference type="Proteomes" id="UP000008457">
    <property type="component" value="Chromosome"/>
</dbReference>
<reference evidence="8 9" key="2">
    <citation type="journal article" date="2011" name="Stand. Genomic Sci.">
        <title>Complete genome sequence of Mahella australiensis type strain (50-1 BON).</title>
        <authorList>
            <person name="Sikorski J."/>
            <person name="Teshima H."/>
            <person name="Nolan M."/>
            <person name="Lucas S."/>
            <person name="Hammon N."/>
            <person name="Deshpande S."/>
            <person name="Cheng J.F."/>
            <person name="Pitluck S."/>
            <person name="Liolios K."/>
            <person name="Pagani I."/>
            <person name="Ivanova N."/>
            <person name="Huntemann M."/>
            <person name="Mavromatis K."/>
            <person name="Ovchinikova G."/>
            <person name="Pati A."/>
            <person name="Tapia R."/>
            <person name="Han C."/>
            <person name="Goodwin L."/>
            <person name="Chen A."/>
            <person name="Palaniappan K."/>
            <person name="Land M."/>
            <person name="Hauser L."/>
            <person name="Ngatchou-Djao O.D."/>
            <person name="Rohde M."/>
            <person name="Pukall R."/>
            <person name="Spring S."/>
            <person name="Abt B."/>
            <person name="Goker M."/>
            <person name="Detter J.C."/>
            <person name="Woyke T."/>
            <person name="Bristow J."/>
            <person name="Markowitz V."/>
            <person name="Hugenholtz P."/>
            <person name="Eisen J.A."/>
            <person name="Kyrpides N.C."/>
            <person name="Klenk H.P."/>
            <person name="Lapidus A."/>
        </authorList>
    </citation>
    <scope>NUCLEOTIDE SEQUENCE [LARGE SCALE GENOMIC DNA]</scope>
    <source>
        <strain evidence="9">DSM 15567 / CIP 107919 / 50-1 BON</strain>
    </source>
</reference>
<keyword evidence="5" id="KW-0449">Lipoprotein</keyword>
<keyword evidence="1" id="KW-1003">Cell membrane</keyword>
<dbReference type="SUPFAM" id="SSF53850">
    <property type="entry name" value="Periplasmic binding protein-like II"/>
    <property type="match status" value="1"/>
</dbReference>
<dbReference type="STRING" id="697281.Mahau_1333"/>
<dbReference type="eggNOG" id="COG1653">
    <property type="taxonomic scope" value="Bacteria"/>
</dbReference>
<evidence type="ECO:0000313" key="8">
    <source>
        <dbReference type="EMBL" id="AEE96527.1"/>
    </source>
</evidence>
<reference evidence="9" key="1">
    <citation type="submission" date="2010-11" db="EMBL/GenBank/DDBJ databases">
        <title>The complete genome of Mahella australiensis DSM 15567.</title>
        <authorList>
            <consortium name="US DOE Joint Genome Institute (JGI-PGF)"/>
            <person name="Lucas S."/>
            <person name="Copeland A."/>
            <person name="Lapidus A."/>
            <person name="Bruce D."/>
            <person name="Goodwin L."/>
            <person name="Pitluck S."/>
            <person name="Kyrpides N."/>
            <person name="Mavromatis K."/>
            <person name="Pagani I."/>
            <person name="Ivanova N."/>
            <person name="Teshima H."/>
            <person name="Brettin T."/>
            <person name="Detter J.C."/>
            <person name="Han C."/>
            <person name="Tapia R."/>
            <person name="Land M."/>
            <person name="Hauser L."/>
            <person name="Markowitz V."/>
            <person name="Cheng J.-F."/>
            <person name="Hugenholtz P."/>
            <person name="Woyke T."/>
            <person name="Wu D."/>
            <person name="Spring S."/>
            <person name="Pukall R."/>
            <person name="Steenblock K."/>
            <person name="Schneider S."/>
            <person name="Klenk H.-P."/>
            <person name="Eisen J.A."/>
        </authorList>
    </citation>
    <scope>NUCLEOTIDE SEQUENCE [LARGE SCALE GENOMIC DNA]</scope>
    <source>
        <strain evidence="9">DSM 15567 / CIP 107919 / 50-1 BON</strain>
    </source>
</reference>
<dbReference type="PANTHER" id="PTHR43649">
    <property type="entry name" value="ARABINOSE-BINDING PROTEIN-RELATED"/>
    <property type="match status" value="1"/>
</dbReference>
<dbReference type="RefSeq" id="WP_013780957.1">
    <property type="nucleotide sequence ID" value="NC_015520.1"/>
</dbReference>
<keyword evidence="9" id="KW-1185">Reference proteome</keyword>
<dbReference type="Pfam" id="PF01547">
    <property type="entry name" value="SBP_bac_1"/>
    <property type="match status" value="1"/>
</dbReference>
<dbReference type="HOGENOM" id="CLU_462155_0_0_9"/>
<evidence type="ECO:0000256" key="4">
    <source>
        <dbReference type="ARBA" id="ARBA00023139"/>
    </source>
</evidence>
<proteinExistence type="predicted"/>
<name>F3ZWT4_MAHA5</name>
<dbReference type="OrthoDB" id="2644263at2"/>
<dbReference type="InterPro" id="IPR006059">
    <property type="entry name" value="SBP"/>
</dbReference>
<dbReference type="InterPro" id="IPR050490">
    <property type="entry name" value="Bact_solute-bd_prot1"/>
</dbReference>
<evidence type="ECO:0000256" key="6">
    <source>
        <dbReference type="SAM" id="MobiDB-lite"/>
    </source>
</evidence>
<keyword evidence="4" id="KW-0564">Palmitate</keyword>
<dbReference type="PANTHER" id="PTHR43649:SF33">
    <property type="entry name" value="POLYGALACTURONAN_RHAMNOGALACTURONAN-BINDING PROTEIN YTCQ"/>
    <property type="match status" value="1"/>
</dbReference>
<feature type="chain" id="PRO_5039446993" evidence="7">
    <location>
        <begin position="21"/>
        <end position="542"/>
    </location>
</feature>
<dbReference type="EMBL" id="CP002360">
    <property type="protein sequence ID" value="AEE96527.1"/>
    <property type="molecule type" value="Genomic_DNA"/>
</dbReference>
<dbReference type="AlphaFoldDB" id="F3ZWT4"/>
<dbReference type="PROSITE" id="PS51257">
    <property type="entry name" value="PROKAR_LIPOPROTEIN"/>
    <property type="match status" value="1"/>
</dbReference>
<evidence type="ECO:0000256" key="1">
    <source>
        <dbReference type="ARBA" id="ARBA00022475"/>
    </source>
</evidence>
<gene>
    <name evidence="8" type="ordered locus">Mahau_1333</name>
</gene>
<protein>
    <submittedName>
        <fullName evidence="8">Extracellular solute-binding protein family 1</fullName>
    </submittedName>
</protein>
<feature type="region of interest" description="Disordered" evidence="6">
    <location>
        <begin position="28"/>
        <end position="52"/>
    </location>
</feature>
<keyword evidence="2 7" id="KW-0732">Signal</keyword>
<evidence type="ECO:0000256" key="2">
    <source>
        <dbReference type="ARBA" id="ARBA00022729"/>
    </source>
</evidence>